<keyword evidence="3" id="KW-0285">Flavoprotein</keyword>
<dbReference type="SUPFAM" id="SSF51905">
    <property type="entry name" value="FAD/NAD(P)-binding domain"/>
    <property type="match status" value="1"/>
</dbReference>
<proteinExistence type="inferred from homology"/>
<keyword evidence="4" id="KW-0274">FAD</keyword>
<dbReference type="InterPro" id="IPR020946">
    <property type="entry name" value="Flavin_mOase-like"/>
</dbReference>
<accession>A0ABV6VQV3</accession>
<dbReference type="InterPro" id="IPR051820">
    <property type="entry name" value="FAD-binding_MO"/>
</dbReference>
<dbReference type="RefSeq" id="WP_380532931.1">
    <property type="nucleotide sequence ID" value="NZ_JBHFAB010000003.1"/>
</dbReference>
<dbReference type="Proteomes" id="UP001592531">
    <property type="component" value="Unassembled WGS sequence"/>
</dbReference>
<comment type="cofactor">
    <cofactor evidence="1">
        <name>FAD</name>
        <dbReference type="ChEBI" id="CHEBI:57692"/>
    </cofactor>
</comment>
<dbReference type="GO" id="GO:0004497">
    <property type="term" value="F:monooxygenase activity"/>
    <property type="evidence" value="ECO:0007669"/>
    <property type="project" value="UniProtKB-KW"/>
</dbReference>
<keyword evidence="5 8" id="KW-0560">Oxidoreductase</keyword>
<dbReference type="Pfam" id="PF13450">
    <property type="entry name" value="NAD_binding_8"/>
    <property type="match status" value="1"/>
</dbReference>
<evidence type="ECO:0000256" key="1">
    <source>
        <dbReference type="ARBA" id="ARBA00001974"/>
    </source>
</evidence>
<keyword evidence="9" id="KW-1185">Reference proteome</keyword>
<feature type="region of interest" description="Disordered" evidence="7">
    <location>
        <begin position="505"/>
        <end position="527"/>
    </location>
</feature>
<evidence type="ECO:0000256" key="2">
    <source>
        <dbReference type="ARBA" id="ARBA00010139"/>
    </source>
</evidence>
<keyword evidence="6 8" id="KW-0503">Monooxygenase</keyword>
<sequence>MSTAAHPAPEHVDVLIVGAGLSGIGAASHLRRECPGKSFTLLESRGAIGGTWDLFRYPGVRSDSDMFTLGYSFRPWTDPKAIADGTSIRDYVVDTARENGIDRHIRFHHRVVRAEWSSDTARWTVTATRADPDADPAAEPAETVTLTCSFLQVCAGYYRYDQGYSPEFAGSEDFVGRIVHPQHWPDDLDYTGKRVVVIGSGATAVTLVPSMAETAAHVTMLQRSPSYVAALPGSDALADRLRRRLPATTAYRVIRWKNVLFSMATYQLSRRRPKLMKSILRRGAASALPAGYDVDTHFAPSYNPWDQRLCVVPDGDLFAAVSSGRAEVVTDRIERFTATGVALESGTELPADVIVTATGLNLLAIGGMELNVDGRDIALPETMAYKGMMLSGVPNFSLTVGYTNASWTLKADLVAQYVCRLLQHLDAGGYQIVTPVAPVLDDAEQLAPLIDLESGYVQRSVGLLPRQGPSAPWRLHQNYLRDLRMMRRGPVTDAVRFGHAANTNAAGDAAAADTRPVGGRAKEGSTA</sequence>
<dbReference type="PANTHER" id="PTHR43872:SF1">
    <property type="entry name" value="MONOOXYGENASE, PUTATIVE (AFU_ORTHOLOGUE AFUA_8G02570)-RELATED"/>
    <property type="match status" value="1"/>
</dbReference>
<evidence type="ECO:0000313" key="8">
    <source>
        <dbReference type="EMBL" id="MFC1416081.1"/>
    </source>
</evidence>
<dbReference type="InterPro" id="IPR036188">
    <property type="entry name" value="FAD/NAD-bd_sf"/>
</dbReference>
<evidence type="ECO:0000256" key="6">
    <source>
        <dbReference type="ARBA" id="ARBA00023033"/>
    </source>
</evidence>
<comment type="similarity">
    <text evidence="2">Belongs to the FAD-binding monooxygenase family.</text>
</comment>
<evidence type="ECO:0000256" key="3">
    <source>
        <dbReference type="ARBA" id="ARBA00022630"/>
    </source>
</evidence>
<name>A0ABV6VQV3_9ACTN</name>
<protein>
    <submittedName>
        <fullName evidence="8">Flavin-containing monooxygenase</fullName>
        <ecNumber evidence="8">1.14.13.-</ecNumber>
    </submittedName>
</protein>
<evidence type="ECO:0000256" key="5">
    <source>
        <dbReference type="ARBA" id="ARBA00023002"/>
    </source>
</evidence>
<reference evidence="8 9" key="1">
    <citation type="submission" date="2024-09" db="EMBL/GenBank/DDBJ databases">
        <authorList>
            <person name="Lee S.D."/>
        </authorList>
    </citation>
    <scope>NUCLEOTIDE SEQUENCE [LARGE SCALE GENOMIC DNA]</scope>
    <source>
        <strain evidence="8 9">N8-3</strain>
    </source>
</reference>
<gene>
    <name evidence="8" type="ORF">ACEZDE_05440</name>
</gene>
<organism evidence="8 9">
    <name type="scientific">Streptacidiphilus cavernicola</name>
    <dbReference type="NCBI Taxonomy" id="3342716"/>
    <lineage>
        <taxon>Bacteria</taxon>
        <taxon>Bacillati</taxon>
        <taxon>Actinomycetota</taxon>
        <taxon>Actinomycetes</taxon>
        <taxon>Kitasatosporales</taxon>
        <taxon>Streptomycetaceae</taxon>
        <taxon>Streptacidiphilus</taxon>
    </lineage>
</organism>
<dbReference type="Pfam" id="PF00743">
    <property type="entry name" value="FMO-like"/>
    <property type="match status" value="1"/>
</dbReference>
<evidence type="ECO:0000256" key="4">
    <source>
        <dbReference type="ARBA" id="ARBA00022827"/>
    </source>
</evidence>
<comment type="caution">
    <text evidence="8">The sequence shown here is derived from an EMBL/GenBank/DDBJ whole genome shotgun (WGS) entry which is preliminary data.</text>
</comment>
<dbReference type="Gene3D" id="3.50.50.60">
    <property type="entry name" value="FAD/NAD(P)-binding domain"/>
    <property type="match status" value="3"/>
</dbReference>
<evidence type="ECO:0000256" key="7">
    <source>
        <dbReference type="SAM" id="MobiDB-lite"/>
    </source>
</evidence>
<dbReference type="EC" id="1.14.13.-" evidence="8"/>
<evidence type="ECO:0000313" key="9">
    <source>
        <dbReference type="Proteomes" id="UP001592531"/>
    </source>
</evidence>
<dbReference type="PANTHER" id="PTHR43872">
    <property type="entry name" value="MONOOXYGENASE, PUTATIVE (AFU_ORTHOLOGUE AFUA_8G02570)-RELATED"/>
    <property type="match status" value="1"/>
</dbReference>
<dbReference type="EMBL" id="JBHFAB010000003">
    <property type="protein sequence ID" value="MFC1416081.1"/>
    <property type="molecule type" value="Genomic_DNA"/>
</dbReference>
<feature type="compositionally biased region" description="Low complexity" evidence="7">
    <location>
        <begin position="505"/>
        <end position="514"/>
    </location>
</feature>